<feature type="transmembrane region" description="Helical" evidence="1">
    <location>
        <begin position="106"/>
        <end position="126"/>
    </location>
</feature>
<feature type="transmembrane region" description="Helical" evidence="1">
    <location>
        <begin position="223"/>
        <end position="242"/>
    </location>
</feature>
<keyword evidence="1" id="KW-0472">Membrane</keyword>
<name>A0A2G9Y9P8_9BACT</name>
<evidence type="ECO:0000313" key="2">
    <source>
        <dbReference type="EMBL" id="PIP15231.1"/>
    </source>
</evidence>
<keyword evidence="1" id="KW-0812">Transmembrane</keyword>
<feature type="transmembrane region" description="Helical" evidence="1">
    <location>
        <begin position="195"/>
        <end position="217"/>
    </location>
</feature>
<reference evidence="2 3" key="1">
    <citation type="submission" date="2017-09" db="EMBL/GenBank/DDBJ databases">
        <title>Depth-based differentiation of microbial function through sediment-hosted aquifers and enrichment of novel symbionts in the deep terrestrial subsurface.</title>
        <authorList>
            <person name="Probst A.J."/>
            <person name="Ladd B."/>
            <person name="Jarett J.K."/>
            <person name="Geller-Mcgrath D.E."/>
            <person name="Sieber C.M."/>
            <person name="Emerson J.B."/>
            <person name="Anantharaman K."/>
            <person name="Thomas B.C."/>
            <person name="Malmstrom R."/>
            <person name="Stieglmeier M."/>
            <person name="Klingl A."/>
            <person name="Woyke T."/>
            <person name="Ryan C.M."/>
            <person name="Banfield J.F."/>
        </authorList>
    </citation>
    <scope>NUCLEOTIDE SEQUENCE [LARGE SCALE GENOMIC DNA]</scope>
    <source>
        <strain evidence="2">CG23_combo_of_CG06-09_8_20_14_all_35_49</strain>
    </source>
</reference>
<evidence type="ECO:0000313" key="3">
    <source>
        <dbReference type="Proteomes" id="UP000231025"/>
    </source>
</evidence>
<accession>A0A2G9Y9P8</accession>
<evidence type="ECO:0000256" key="1">
    <source>
        <dbReference type="SAM" id="Phobius"/>
    </source>
</evidence>
<feature type="transmembrane region" description="Helical" evidence="1">
    <location>
        <begin position="254"/>
        <end position="271"/>
    </location>
</feature>
<gene>
    <name evidence="2" type="ORF">COX47_00835</name>
</gene>
<dbReference type="EMBL" id="PCRE01000014">
    <property type="protein sequence ID" value="PIP15231.1"/>
    <property type="molecule type" value="Genomic_DNA"/>
</dbReference>
<protein>
    <submittedName>
        <fullName evidence="2">Uncharacterized protein</fullName>
    </submittedName>
</protein>
<comment type="caution">
    <text evidence="2">The sequence shown here is derived from an EMBL/GenBank/DDBJ whole genome shotgun (WGS) entry which is preliminary data.</text>
</comment>
<proteinExistence type="predicted"/>
<feature type="transmembrane region" description="Helical" evidence="1">
    <location>
        <begin position="138"/>
        <end position="157"/>
    </location>
</feature>
<feature type="transmembrane region" description="Helical" evidence="1">
    <location>
        <begin position="47"/>
        <end position="66"/>
    </location>
</feature>
<sequence length="272" mass="31824">MISAKGIVKLWEKRALKIEKRIRLVVSVILLSALMLFASFFNLNKAVYYLPFILLLTYFFTYFSLLEGIKKMSWYGLFLMPVVTSLSFFLFYYLFPVRWLTRLPFLIIYGISLYAVILCSNIFNVGVEKSLGLYRAAFSINFFFQTVVIFFAFIFMASLKQFFWINFFGGGVISFFLSWQLFWTIKLDKQLDKGLLGYSALISLILAELALFCSFIPFQSSTFAIFLTCIYYSLTGLIYNLIDQKLFKETIREYLLVLVFVFIISCLSISWR</sequence>
<dbReference type="AlphaFoldDB" id="A0A2G9Y9P8"/>
<keyword evidence="1" id="KW-1133">Transmembrane helix</keyword>
<feature type="transmembrane region" description="Helical" evidence="1">
    <location>
        <begin position="163"/>
        <end position="183"/>
    </location>
</feature>
<dbReference type="Proteomes" id="UP000231025">
    <property type="component" value="Unassembled WGS sequence"/>
</dbReference>
<feature type="transmembrane region" description="Helical" evidence="1">
    <location>
        <begin position="21"/>
        <end position="41"/>
    </location>
</feature>
<organism evidence="2 3">
    <name type="scientific">Candidatus Roizmanbacteria bacterium CG23_combo_of_CG06-09_8_20_14_all_35_49</name>
    <dbReference type="NCBI Taxonomy" id="1974863"/>
    <lineage>
        <taxon>Bacteria</taxon>
        <taxon>Candidatus Roizmaniibacteriota</taxon>
    </lineage>
</organism>
<feature type="transmembrane region" description="Helical" evidence="1">
    <location>
        <begin position="73"/>
        <end position="94"/>
    </location>
</feature>